<name>A0ABD1T5S7_9LAMI</name>
<dbReference type="EMBL" id="JBFOLJ010000009">
    <property type="protein sequence ID" value="KAL2508057.1"/>
    <property type="molecule type" value="Genomic_DNA"/>
</dbReference>
<dbReference type="AlphaFoldDB" id="A0ABD1T5S7"/>
<evidence type="ECO:0000313" key="1">
    <source>
        <dbReference type="EMBL" id="KAL2508057.1"/>
    </source>
</evidence>
<sequence length="171" mass="19198">MSRVVEGDGRGRWHWRIKALENVNQRGHVIGHKKLDKLLNSPLAATKLSNFPLETAEVEGISETKEFNRVFKVNIIEVAVEVTGNQGSDDQVCSYECPNCAPDQWNVLNTMERVGPSRLSEKFSNGTSTMDIDDEHFDDLDLDDEADNHMPNVSTILVRLMLSSVMILQKG</sequence>
<dbReference type="Proteomes" id="UP001604277">
    <property type="component" value="Unassembled WGS sequence"/>
</dbReference>
<organism evidence="1 2">
    <name type="scientific">Forsythia ovata</name>
    <dbReference type="NCBI Taxonomy" id="205694"/>
    <lineage>
        <taxon>Eukaryota</taxon>
        <taxon>Viridiplantae</taxon>
        <taxon>Streptophyta</taxon>
        <taxon>Embryophyta</taxon>
        <taxon>Tracheophyta</taxon>
        <taxon>Spermatophyta</taxon>
        <taxon>Magnoliopsida</taxon>
        <taxon>eudicotyledons</taxon>
        <taxon>Gunneridae</taxon>
        <taxon>Pentapetalae</taxon>
        <taxon>asterids</taxon>
        <taxon>lamiids</taxon>
        <taxon>Lamiales</taxon>
        <taxon>Oleaceae</taxon>
        <taxon>Forsythieae</taxon>
        <taxon>Forsythia</taxon>
    </lineage>
</organism>
<gene>
    <name evidence="1" type="ORF">Fot_31704</name>
</gene>
<accession>A0ABD1T5S7</accession>
<proteinExistence type="predicted"/>
<keyword evidence="2" id="KW-1185">Reference proteome</keyword>
<evidence type="ECO:0000313" key="2">
    <source>
        <dbReference type="Proteomes" id="UP001604277"/>
    </source>
</evidence>
<protein>
    <submittedName>
        <fullName evidence="1">Uncharacterized protein</fullName>
    </submittedName>
</protein>
<comment type="caution">
    <text evidence="1">The sequence shown here is derived from an EMBL/GenBank/DDBJ whole genome shotgun (WGS) entry which is preliminary data.</text>
</comment>
<reference evidence="2" key="1">
    <citation type="submission" date="2024-07" db="EMBL/GenBank/DDBJ databases">
        <title>Two chromosome-level genome assemblies of Korean endemic species Abeliophyllum distichum and Forsythia ovata (Oleaceae).</title>
        <authorList>
            <person name="Jang H."/>
        </authorList>
    </citation>
    <scope>NUCLEOTIDE SEQUENCE [LARGE SCALE GENOMIC DNA]</scope>
</reference>